<accession>A0A2U8PDT3</accession>
<name>A0A2U8PDT3_9BRAD</name>
<dbReference type="OrthoDB" id="8239049at2"/>
<gene>
    <name evidence="3" type="ORF">ABIG07_006169</name>
    <name evidence="2" type="ORF">CIT37_27820</name>
</gene>
<evidence type="ECO:0000313" key="3">
    <source>
        <dbReference type="EMBL" id="MEY9457221.1"/>
    </source>
</evidence>
<dbReference type="EMBL" id="CP029425">
    <property type="protein sequence ID" value="AWL95527.1"/>
    <property type="molecule type" value="Genomic_DNA"/>
</dbReference>
<evidence type="ECO:0000313" key="5">
    <source>
        <dbReference type="Proteomes" id="UP001565369"/>
    </source>
</evidence>
<dbReference type="RefSeq" id="WP_028140942.1">
    <property type="nucleotide sequence ID" value="NZ_AP021854.1"/>
</dbReference>
<reference evidence="2" key="3">
    <citation type="journal article" date="2018" name="Microbiol. Resour. Announc.">
        <title>Complete Genome Sequence of Bradyrhizobium ottawaense OO99(T), an Efficient Nitrogen-Fixing Symbiont of Soybean.</title>
        <authorList>
            <person name="Nguyen H.D.T."/>
            <person name="Cloutier S."/>
            <person name="Bromfield E.S.P."/>
        </authorList>
    </citation>
    <scope>NUCLEOTIDE SEQUENCE</scope>
    <source>
        <strain evidence="2">OO99</strain>
    </source>
</reference>
<dbReference type="AlphaFoldDB" id="A0A2U8PDT3"/>
<dbReference type="Proteomes" id="UP000215703">
    <property type="component" value="Chromosome"/>
</dbReference>
<feature type="chain" id="PRO_5044581582" evidence="1">
    <location>
        <begin position="24"/>
        <end position="97"/>
    </location>
</feature>
<evidence type="ECO:0000313" key="4">
    <source>
        <dbReference type="Proteomes" id="UP000215703"/>
    </source>
</evidence>
<keyword evidence="1" id="KW-0732">Signal</keyword>
<protein>
    <submittedName>
        <fullName evidence="3">Quercetin dioxygenase-like cupin family protein</fullName>
    </submittedName>
</protein>
<proteinExistence type="predicted"/>
<reference evidence="2 4" key="1">
    <citation type="journal article" date="2014" name="Int. J. Syst. Evol. Microbiol.">
        <title>Bradyrhizobium ottawaense sp. nov., a symbiotic nitrogen fixing bacterium from root nodules of soybeans in Canada.</title>
        <authorList>
            <person name="Yu X."/>
            <person name="Cloutier S."/>
            <person name="Tambong J.T."/>
            <person name="Bromfield E.S."/>
        </authorList>
    </citation>
    <scope>NUCLEOTIDE SEQUENCE [LARGE SCALE GENOMIC DNA]</scope>
    <source>
        <strain evidence="2 4">OO99</strain>
    </source>
</reference>
<evidence type="ECO:0000256" key="1">
    <source>
        <dbReference type="SAM" id="SignalP"/>
    </source>
</evidence>
<reference evidence="3 5" key="4">
    <citation type="submission" date="2024-07" db="EMBL/GenBank/DDBJ databases">
        <title>Genomic Encyclopedia of Type Strains, Phase V (KMG-V): Genome sequencing to study the core and pangenomes of soil and plant-associated prokaryotes.</title>
        <authorList>
            <person name="Whitman W."/>
        </authorList>
    </citation>
    <scope>NUCLEOTIDE SEQUENCE [LARGE SCALE GENOMIC DNA]</scope>
    <source>
        <strain evidence="3 5">USDA 152</strain>
    </source>
</reference>
<dbReference type="GeneID" id="92966444"/>
<evidence type="ECO:0000313" key="2">
    <source>
        <dbReference type="EMBL" id="AWL95527.1"/>
    </source>
</evidence>
<keyword evidence="5" id="KW-1185">Reference proteome</keyword>
<dbReference type="KEGG" id="bot:CIT37_27820"/>
<accession>A0A5H2Z304</accession>
<dbReference type="Proteomes" id="UP001565369">
    <property type="component" value="Unassembled WGS sequence"/>
</dbReference>
<organism evidence="2 4">
    <name type="scientific">Bradyrhizobium ottawaense</name>
    <dbReference type="NCBI Taxonomy" id="931866"/>
    <lineage>
        <taxon>Bacteria</taxon>
        <taxon>Pseudomonadati</taxon>
        <taxon>Pseudomonadota</taxon>
        <taxon>Alphaproteobacteria</taxon>
        <taxon>Hyphomicrobiales</taxon>
        <taxon>Nitrobacteraceae</taxon>
        <taxon>Bradyrhizobium</taxon>
    </lineage>
</organism>
<feature type="signal peptide" evidence="1">
    <location>
        <begin position="1"/>
        <end position="23"/>
    </location>
</feature>
<dbReference type="EMBL" id="JBGBZJ010000003">
    <property type="protein sequence ID" value="MEY9457221.1"/>
    <property type="molecule type" value="Genomic_DNA"/>
</dbReference>
<reference evidence="2 4" key="2">
    <citation type="journal article" date="2017" name="Syst. Appl. Microbiol.">
        <title>Soybeans inoculated with root zone soils of Canadian native legumes harbour diverse and novel Bradyrhizobium spp. that possess agricultural potential.</title>
        <authorList>
            <person name="Bromfield E.S.P."/>
            <person name="Cloutier S."/>
            <person name="Tambong J.T."/>
            <person name="Tran Thi T.V."/>
        </authorList>
    </citation>
    <scope>NUCLEOTIDE SEQUENCE [LARGE SCALE GENOMIC DNA]</scope>
    <source>
        <strain evidence="2 4">OO99</strain>
    </source>
</reference>
<sequence>MRLLLLASGIGLMSVVATAPAGAADGHTTVVQDENGTSVITQSGDPAQAEVKIEKEPGRTTVYRRSGGNTAIVTQGTGNAQENIQDMLDWLRKQQGR</sequence>